<dbReference type="InterPro" id="IPR058815">
    <property type="entry name" value="ConA_BAM2-like"/>
</dbReference>
<comment type="caution">
    <text evidence="2">The sequence shown here is derived from an EMBL/GenBank/DDBJ whole genome shotgun (WGS) entry which is preliminary data.</text>
</comment>
<evidence type="ECO:0000313" key="2">
    <source>
        <dbReference type="EMBL" id="KAK5972482.1"/>
    </source>
</evidence>
<sequence>AYLDSPSPVLHLLPTKAALSKVWIKVSLPREVTRKITIAEFNSHREMLFYIFVDSDGIGVHVHPSTQDHFETIVTGMENVCSLHVKIK</sequence>
<organism evidence="2 3">
    <name type="scientific">Trichostrongylus colubriformis</name>
    <name type="common">Black scour worm</name>
    <dbReference type="NCBI Taxonomy" id="6319"/>
    <lineage>
        <taxon>Eukaryota</taxon>
        <taxon>Metazoa</taxon>
        <taxon>Ecdysozoa</taxon>
        <taxon>Nematoda</taxon>
        <taxon>Chromadorea</taxon>
        <taxon>Rhabditida</taxon>
        <taxon>Rhabditina</taxon>
        <taxon>Rhabditomorpha</taxon>
        <taxon>Strongyloidea</taxon>
        <taxon>Trichostrongylidae</taxon>
        <taxon>Trichostrongylus</taxon>
    </lineage>
</organism>
<dbReference type="EMBL" id="WIXE01016607">
    <property type="protein sequence ID" value="KAK5972482.1"/>
    <property type="molecule type" value="Genomic_DNA"/>
</dbReference>
<keyword evidence="3" id="KW-1185">Reference proteome</keyword>
<accession>A0AAN8IKA8</accession>
<proteinExistence type="predicted"/>
<dbReference type="Proteomes" id="UP001331761">
    <property type="component" value="Unassembled WGS sequence"/>
</dbReference>
<evidence type="ECO:0000259" key="1">
    <source>
        <dbReference type="Pfam" id="PF26430"/>
    </source>
</evidence>
<feature type="non-terminal residue" evidence="2">
    <location>
        <position position="1"/>
    </location>
</feature>
<name>A0AAN8IKA8_TRICO</name>
<evidence type="ECO:0000313" key="3">
    <source>
        <dbReference type="Proteomes" id="UP001331761"/>
    </source>
</evidence>
<protein>
    <recommendedName>
        <fullName evidence="1">BAM-2-like concanavalin A-like domain-containing protein</fullName>
    </recommendedName>
</protein>
<feature type="domain" description="BAM-2-like concanavalin A-like" evidence="1">
    <location>
        <begin position="3"/>
        <end position="71"/>
    </location>
</feature>
<reference evidence="2 3" key="1">
    <citation type="submission" date="2019-10" db="EMBL/GenBank/DDBJ databases">
        <title>Assembly and Annotation for the nematode Trichostrongylus colubriformis.</title>
        <authorList>
            <person name="Martin J."/>
        </authorList>
    </citation>
    <scope>NUCLEOTIDE SEQUENCE [LARGE SCALE GENOMIC DNA]</scope>
    <source>
        <strain evidence="2">G859</strain>
        <tissue evidence="2">Whole worm</tissue>
    </source>
</reference>
<dbReference type="AlphaFoldDB" id="A0AAN8IKA8"/>
<gene>
    <name evidence="2" type="ORF">GCK32_019970</name>
</gene>
<dbReference type="Pfam" id="PF26430">
    <property type="entry name" value="ConA_BAM2"/>
    <property type="match status" value="1"/>
</dbReference>